<evidence type="ECO:0000313" key="6">
    <source>
        <dbReference type="Proteomes" id="UP000887540"/>
    </source>
</evidence>
<sequence length="737" mass="84814">MASTSILSPERRIELNPYDVDAWNILLREHQARPIDQARPFYEKLIGQFPNAGRYWKSYIEHELRAKNFENVEALFSRCLISVLHIDLWKCYVFYVRETKGHLSSFREKMAQAYDFALEKVGLDMLSHSIYSDYISFLKTVPAVGQYAENQRISAIRKVYQRGIATPMLNIEQLWNEYTSYEKGINPTLAEKLIADKNKDFQNAKKVTRQLENLMRGINRQAISVPPRGSAAEMKQVELWRKYILWEKSNPTNTEEYSHFAKRVIYAYDQALLSLGYYPDIWYEAALFQQEAAQKLAEKGDVKMSNAMVAETTNLYERAIGGLMKDSPLMYFAFADFEEERRKFENVKKIYDRLLAREFVDPTLAYVMLMKFVRRTEGVKATRVVFKRAREDQRSQHHVYVAHALMEYYCNKDSEVAMRIFDFGLKQYGSDPDYALAYTDFLSHLNEDNNTRVVFERILGSSQLPPEKSIDLWDRYLEFESQVGDLTSILKVDQRRREALKPYYGDKQALLLIDRYKFGNLVPCTQEQLKFMGYNKSIRPIAGSAAPSGPTPSIPQGRTPMIANGPSAVMGGQNGLSLEMSGYPRPDTNQMLPFKPKLRPAFSYHPVPGGLFPPPSQVSQLMKLIPPPWSFQGPFVDVDLLLDSFAKFNRDPPKVKSEPIDPNGNFGMYKVADIKKEFHQLLTTTNDPMVVLASQEYQQQFLSRKRAGGGESDSDDESRNVGAGDIYKRRMNMKTGE</sequence>
<dbReference type="AlphaFoldDB" id="A0A914E9A4"/>
<dbReference type="SMART" id="SM00386">
    <property type="entry name" value="HAT"/>
    <property type="match status" value="10"/>
</dbReference>
<feature type="domain" description="Suppressor of forked" evidence="5">
    <location>
        <begin position="8"/>
        <end position="529"/>
    </location>
</feature>
<evidence type="ECO:0000256" key="2">
    <source>
        <dbReference type="ARBA" id="ARBA00022737"/>
    </source>
</evidence>
<dbReference type="PANTHER" id="PTHR19980">
    <property type="entry name" value="RNA CLEAVAGE STIMULATION FACTOR"/>
    <property type="match status" value="1"/>
</dbReference>
<keyword evidence="3" id="KW-0539">Nucleus</keyword>
<dbReference type="InterPro" id="IPR011990">
    <property type="entry name" value="TPR-like_helical_dom_sf"/>
</dbReference>
<reference evidence="7" key="1">
    <citation type="submission" date="2022-11" db="UniProtKB">
        <authorList>
            <consortium name="WormBaseParasite"/>
        </authorList>
    </citation>
    <scope>IDENTIFICATION</scope>
</reference>
<evidence type="ECO:0000313" key="7">
    <source>
        <dbReference type="WBParaSite" id="ACRNAN_scaffold644.g22134.t1"/>
    </source>
</evidence>
<proteinExistence type="predicted"/>
<dbReference type="Gene3D" id="1.25.40.1040">
    <property type="match status" value="1"/>
</dbReference>
<protein>
    <submittedName>
        <fullName evidence="7">Suppressor of forked domain-containing protein</fullName>
    </submittedName>
</protein>
<evidence type="ECO:0000259" key="5">
    <source>
        <dbReference type="Pfam" id="PF05843"/>
    </source>
</evidence>
<dbReference type="SUPFAM" id="SSF48452">
    <property type="entry name" value="TPR-like"/>
    <property type="match status" value="1"/>
</dbReference>
<dbReference type="GO" id="GO:0003729">
    <property type="term" value="F:mRNA binding"/>
    <property type="evidence" value="ECO:0007669"/>
    <property type="project" value="TreeGrafter"/>
</dbReference>
<dbReference type="FunFam" id="1.25.40.1040:FF:000002">
    <property type="entry name" value="Cleavage stimulation factor subunit 3"/>
    <property type="match status" value="1"/>
</dbReference>
<evidence type="ECO:0000256" key="4">
    <source>
        <dbReference type="SAM" id="MobiDB-lite"/>
    </source>
</evidence>
<name>A0A914E9A4_9BILA</name>
<dbReference type="InterPro" id="IPR045243">
    <property type="entry name" value="Rna14-like"/>
</dbReference>
<dbReference type="InterPro" id="IPR003107">
    <property type="entry name" value="HAT"/>
</dbReference>
<dbReference type="Pfam" id="PF05843">
    <property type="entry name" value="Suf"/>
    <property type="match status" value="1"/>
</dbReference>
<keyword evidence="2" id="KW-0677">Repeat</keyword>
<dbReference type="GO" id="GO:0005634">
    <property type="term" value="C:nucleus"/>
    <property type="evidence" value="ECO:0007669"/>
    <property type="project" value="UniProtKB-SubCell"/>
</dbReference>
<accession>A0A914E9A4</accession>
<dbReference type="GO" id="GO:0031124">
    <property type="term" value="P:mRNA 3'-end processing"/>
    <property type="evidence" value="ECO:0007669"/>
    <property type="project" value="InterPro"/>
</dbReference>
<keyword evidence="6" id="KW-1185">Reference proteome</keyword>
<comment type="subcellular location">
    <subcellularLocation>
        <location evidence="1">Nucleus</location>
    </subcellularLocation>
</comment>
<evidence type="ECO:0000256" key="1">
    <source>
        <dbReference type="ARBA" id="ARBA00004123"/>
    </source>
</evidence>
<dbReference type="WBParaSite" id="ACRNAN_scaffold644.g22134.t1">
    <property type="protein sequence ID" value="ACRNAN_scaffold644.g22134.t1"/>
    <property type="gene ID" value="ACRNAN_scaffold644.g22134"/>
</dbReference>
<dbReference type="Proteomes" id="UP000887540">
    <property type="component" value="Unplaced"/>
</dbReference>
<organism evidence="6 7">
    <name type="scientific">Acrobeloides nanus</name>
    <dbReference type="NCBI Taxonomy" id="290746"/>
    <lineage>
        <taxon>Eukaryota</taxon>
        <taxon>Metazoa</taxon>
        <taxon>Ecdysozoa</taxon>
        <taxon>Nematoda</taxon>
        <taxon>Chromadorea</taxon>
        <taxon>Rhabditida</taxon>
        <taxon>Tylenchina</taxon>
        <taxon>Cephalobomorpha</taxon>
        <taxon>Cephaloboidea</taxon>
        <taxon>Cephalobidae</taxon>
        <taxon>Acrobeloides</taxon>
    </lineage>
</organism>
<evidence type="ECO:0000256" key="3">
    <source>
        <dbReference type="ARBA" id="ARBA00023242"/>
    </source>
</evidence>
<feature type="region of interest" description="Disordered" evidence="4">
    <location>
        <begin position="701"/>
        <end position="737"/>
    </location>
</feature>
<dbReference type="InterPro" id="IPR008847">
    <property type="entry name" value="Suf"/>
</dbReference>
<dbReference type="PANTHER" id="PTHR19980:SF0">
    <property type="entry name" value="CLEAVAGE STIMULATION FACTOR SUBUNIT 3"/>
    <property type="match status" value="1"/>
</dbReference>